<proteinExistence type="inferred from homology"/>
<keyword evidence="3" id="KW-0813">Transport</keyword>
<comment type="caution">
    <text evidence="15">The sequence shown here is derived from an EMBL/GenBank/DDBJ whole genome shotgun (WGS) entry which is preliminary data.</text>
</comment>
<dbReference type="PANTHER" id="PTHR30529">
    <property type="entry name" value="CYTOCHROME B561"/>
    <property type="match status" value="1"/>
</dbReference>
<name>A0A2A3MK02_9PSED</name>
<evidence type="ECO:0000256" key="12">
    <source>
        <dbReference type="ARBA" id="ARBA00037975"/>
    </source>
</evidence>
<keyword evidence="6 13" id="KW-0812">Transmembrane</keyword>
<evidence type="ECO:0000256" key="6">
    <source>
        <dbReference type="ARBA" id="ARBA00022692"/>
    </source>
</evidence>
<evidence type="ECO:0000256" key="13">
    <source>
        <dbReference type="SAM" id="Phobius"/>
    </source>
</evidence>
<organism evidence="15 16">
    <name type="scientific">Pseudomonas abyssi</name>
    <dbReference type="NCBI Taxonomy" id="170540"/>
    <lineage>
        <taxon>Bacteria</taxon>
        <taxon>Pseudomonadati</taxon>
        <taxon>Pseudomonadota</taxon>
        <taxon>Gammaproteobacteria</taxon>
        <taxon>Pseudomonadales</taxon>
        <taxon>Pseudomonadaceae</taxon>
        <taxon>Pseudomonas</taxon>
    </lineage>
</organism>
<keyword evidence="7" id="KW-0479">Metal-binding</keyword>
<evidence type="ECO:0000256" key="4">
    <source>
        <dbReference type="ARBA" id="ARBA00022475"/>
    </source>
</evidence>
<evidence type="ECO:0000259" key="14">
    <source>
        <dbReference type="Pfam" id="PF01292"/>
    </source>
</evidence>
<evidence type="ECO:0000256" key="10">
    <source>
        <dbReference type="ARBA" id="ARBA00023004"/>
    </source>
</evidence>
<dbReference type="SUPFAM" id="SSF81342">
    <property type="entry name" value="Transmembrane di-heme cytochromes"/>
    <property type="match status" value="1"/>
</dbReference>
<feature type="transmembrane region" description="Helical" evidence="13">
    <location>
        <begin position="92"/>
        <end position="112"/>
    </location>
</feature>
<keyword evidence="8" id="KW-0249">Electron transport</keyword>
<dbReference type="GO" id="GO:0022904">
    <property type="term" value="P:respiratory electron transport chain"/>
    <property type="evidence" value="ECO:0007669"/>
    <property type="project" value="InterPro"/>
</dbReference>
<evidence type="ECO:0000313" key="16">
    <source>
        <dbReference type="Proteomes" id="UP000242313"/>
    </source>
</evidence>
<dbReference type="AlphaFoldDB" id="A0A2A3MK02"/>
<keyword evidence="16" id="KW-1185">Reference proteome</keyword>
<evidence type="ECO:0000256" key="2">
    <source>
        <dbReference type="ARBA" id="ARBA00004651"/>
    </source>
</evidence>
<feature type="domain" description="Cytochrome b561 bacterial/Ni-hydrogenase" evidence="14">
    <location>
        <begin position="7"/>
        <end position="176"/>
    </location>
</feature>
<evidence type="ECO:0000313" key="15">
    <source>
        <dbReference type="EMBL" id="PBK05121.1"/>
    </source>
</evidence>
<evidence type="ECO:0000256" key="8">
    <source>
        <dbReference type="ARBA" id="ARBA00022982"/>
    </source>
</evidence>
<dbReference type="RefSeq" id="WP_096003790.1">
    <property type="nucleotide sequence ID" value="NZ_NTMR01000005.1"/>
</dbReference>
<keyword evidence="9 13" id="KW-1133">Transmembrane helix</keyword>
<comment type="subcellular location">
    <subcellularLocation>
        <location evidence="2">Cell membrane</location>
        <topology evidence="2">Multi-pass membrane protein</topology>
    </subcellularLocation>
</comment>
<dbReference type="EMBL" id="NTMR01000005">
    <property type="protein sequence ID" value="PBK05121.1"/>
    <property type="molecule type" value="Genomic_DNA"/>
</dbReference>
<dbReference type="GO" id="GO:0020037">
    <property type="term" value="F:heme binding"/>
    <property type="evidence" value="ECO:0007669"/>
    <property type="project" value="TreeGrafter"/>
</dbReference>
<dbReference type="Proteomes" id="UP000242313">
    <property type="component" value="Unassembled WGS sequence"/>
</dbReference>
<sequence>MHASPRRYHGLSIALHWLMLLLIAAVYACIELKGNFPRGSEPRELLKQWHFALGMLVWALVWARLLARMLLPAPPATVAAGWQNKLAAAMHLALYGLMIGLPLLGWLVLSAADKTQVLSFTLPPLLAPNQALAGQLKEIHEWLGVAGYWLIGLHAAAAVLHHYVLRDDTLRRMLPGRQLR</sequence>
<dbReference type="InterPro" id="IPR016174">
    <property type="entry name" value="Di-haem_cyt_TM"/>
</dbReference>
<evidence type="ECO:0000256" key="5">
    <source>
        <dbReference type="ARBA" id="ARBA00022617"/>
    </source>
</evidence>
<protein>
    <submittedName>
        <fullName evidence="15">Cytochrome B</fullName>
    </submittedName>
</protein>
<dbReference type="Gene3D" id="1.20.120.1770">
    <property type="match status" value="1"/>
</dbReference>
<evidence type="ECO:0000256" key="9">
    <source>
        <dbReference type="ARBA" id="ARBA00022989"/>
    </source>
</evidence>
<keyword evidence="5" id="KW-0349">Heme</keyword>
<dbReference type="InterPro" id="IPR052168">
    <property type="entry name" value="Cytochrome_b561_oxidase"/>
</dbReference>
<keyword evidence="11 13" id="KW-0472">Membrane</keyword>
<feature type="transmembrane region" description="Helical" evidence="13">
    <location>
        <begin position="52"/>
        <end position="71"/>
    </location>
</feature>
<keyword evidence="10" id="KW-0408">Iron</keyword>
<gene>
    <name evidence="15" type="ORF">CNQ84_04840</name>
</gene>
<dbReference type="GO" id="GO:0046872">
    <property type="term" value="F:metal ion binding"/>
    <property type="evidence" value="ECO:0007669"/>
    <property type="project" value="UniProtKB-KW"/>
</dbReference>
<dbReference type="PANTHER" id="PTHR30529:SF3">
    <property type="entry name" value="CYTOCHROME B561 HOMOLOG 1"/>
    <property type="match status" value="1"/>
</dbReference>
<dbReference type="PROSITE" id="PS51257">
    <property type="entry name" value="PROKAR_LIPOPROTEIN"/>
    <property type="match status" value="1"/>
</dbReference>
<accession>A0A2A3MK02</accession>
<evidence type="ECO:0000256" key="11">
    <source>
        <dbReference type="ARBA" id="ARBA00023136"/>
    </source>
</evidence>
<reference evidence="15 16" key="1">
    <citation type="submission" date="2017-09" db="EMBL/GenBank/DDBJ databases">
        <title>Pseudomonas abyssi sp. nov. isolated from Abyssopelagic Water.</title>
        <authorList>
            <person name="Wei Y."/>
        </authorList>
    </citation>
    <scope>NUCLEOTIDE SEQUENCE [LARGE SCALE GENOMIC DNA]</scope>
    <source>
        <strain evidence="15 16">MT5</strain>
    </source>
</reference>
<feature type="transmembrane region" description="Helical" evidence="13">
    <location>
        <begin position="146"/>
        <end position="165"/>
    </location>
</feature>
<keyword evidence="4" id="KW-1003">Cell membrane</keyword>
<dbReference type="GO" id="GO:0005886">
    <property type="term" value="C:plasma membrane"/>
    <property type="evidence" value="ECO:0007669"/>
    <property type="project" value="UniProtKB-SubCell"/>
</dbReference>
<evidence type="ECO:0000256" key="3">
    <source>
        <dbReference type="ARBA" id="ARBA00022448"/>
    </source>
</evidence>
<dbReference type="GO" id="GO:0009055">
    <property type="term" value="F:electron transfer activity"/>
    <property type="evidence" value="ECO:0007669"/>
    <property type="project" value="InterPro"/>
</dbReference>
<dbReference type="InterPro" id="IPR011577">
    <property type="entry name" value="Cyt_b561_bac/Ni-Hgenase"/>
</dbReference>
<comment type="cofactor">
    <cofactor evidence="1">
        <name>heme b</name>
        <dbReference type="ChEBI" id="CHEBI:60344"/>
    </cofactor>
</comment>
<evidence type="ECO:0000256" key="1">
    <source>
        <dbReference type="ARBA" id="ARBA00001970"/>
    </source>
</evidence>
<dbReference type="Pfam" id="PF01292">
    <property type="entry name" value="Ni_hydr_CYTB"/>
    <property type="match status" value="1"/>
</dbReference>
<evidence type="ECO:0000256" key="7">
    <source>
        <dbReference type="ARBA" id="ARBA00022723"/>
    </source>
</evidence>
<comment type="similarity">
    <text evidence="12">Belongs to the cytochrome b561 family.</text>
</comment>